<evidence type="ECO:0000256" key="5">
    <source>
        <dbReference type="RuleBase" id="RU003682"/>
    </source>
</evidence>
<evidence type="ECO:0000259" key="6">
    <source>
        <dbReference type="PROSITE" id="PS51471"/>
    </source>
</evidence>
<accession>A0A8K0DYR5</accession>
<dbReference type="GO" id="GO:0031418">
    <property type="term" value="F:L-ascorbic acid binding"/>
    <property type="evidence" value="ECO:0007669"/>
    <property type="project" value="UniProtKB-KW"/>
</dbReference>
<keyword evidence="3" id="KW-0847">Vitamin C</keyword>
<dbReference type="PROSITE" id="PS51471">
    <property type="entry name" value="FE2OG_OXY"/>
    <property type="match status" value="1"/>
</dbReference>
<dbReference type="SUPFAM" id="SSF51197">
    <property type="entry name" value="Clavaminate synthase-like"/>
    <property type="match status" value="1"/>
</dbReference>
<gene>
    <name evidence="7" type="ORF">FNV43_RR24775</name>
</gene>
<organism evidence="7 8">
    <name type="scientific">Rhamnella rubrinervis</name>
    <dbReference type="NCBI Taxonomy" id="2594499"/>
    <lineage>
        <taxon>Eukaryota</taxon>
        <taxon>Viridiplantae</taxon>
        <taxon>Streptophyta</taxon>
        <taxon>Embryophyta</taxon>
        <taxon>Tracheophyta</taxon>
        <taxon>Spermatophyta</taxon>
        <taxon>Magnoliopsida</taxon>
        <taxon>eudicotyledons</taxon>
        <taxon>Gunneridae</taxon>
        <taxon>Pentapetalae</taxon>
        <taxon>rosids</taxon>
        <taxon>fabids</taxon>
        <taxon>Rosales</taxon>
        <taxon>Rhamnaceae</taxon>
        <taxon>rhamnoid group</taxon>
        <taxon>Rhamneae</taxon>
        <taxon>Rhamnella</taxon>
    </lineage>
</organism>
<proteinExistence type="inferred from homology"/>
<dbReference type="FunFam" id="2.60.120.330:FF:000079">
    <property type="entry name" value="Protein SRG1"/>
    <property type="match status" value="1"/>
</dbReference>
<keyword evidence="4 5" id="KW-0408">Iron</keyword>
<keyword evidence="5" id="KW-0560">Oxidoreductase</keyword>
<dbReference type="Proteomes" id="UP000796880">
    <property type="component" value="Unassembled WGS sequence"/>
</dbReference>
<dbReference type="GO" id="GO:0046872">
    <property type="term" value="F:metal ion binding"/>
    <property type="evidence" value="ECO:0007669"/>
    <property type="project" value="UniProtKB-KW"/>
</dbReference>
<evidence type="ECO:0000313" key="8">
    <source>
        <dbReference type="Proteomes" id="UP000796880"/>
    </source>
</evidence>
<dbReference type="Pfam" id="PF14226">
    <property type="entry name" value="DIOX_N"/>
    <property type="match status" value="1"/>
</dbReference>
<dbReference type="Gene3D" id="2.60.120.330">
    <property type="entry name" value="B-lactam Antibiotic, Isopenicillin N Synthase, Chain"/>
    <property type="match status" value="1"/>
</dbReference>
<sequence length="368" mass="42157">MDLKVEEGGTGADKGLGWGKSLPVPSVQEIVRNDSECVPERYILDYEDRPIDSTFYAPNVFDEIPIIDYSLLANGEEDELNKLDFACKEWGFFQIINHGVTVEVLHNMKTAVEAFFDLPLEEKKKHAMAENDIQGYGQAYVVSEHQKLNWCDLIFLITQPPECRNFKYWPSTLQSFKEAVEEYSEEIQRVSEEVLGCISLLMGMDKHDLKKLHGVMKQSMRMNYYPRCSRPDLVLGVSPHSDKGSISFVLQDDEITALQIKYKERWLPVKPIPNALVVNVGDVIEAWSNGVYKSIEHRAVTNTKKARISVGTFVLPNEQVLIGPVESMMIDRPRLYRDIKFLDYVRYSLNKEMDGKAHTHFLKLGKES</sequence>
<dbReference type="InterPro" id="IPR027443">
    <property type="entry name" value="IPNS-like_sf"/>
</dbReference>
<name>A0A8K0DYR5_9ROSA</name>
<evidence type="ECO:0000256" key="1">
    <source>
        <dbReference type="ARBA" id="ARBA00008056"/>
    </source>
</evidence>
<keyword evidence="2 5" id="KW-0479">Metal-binding</keyword>
<comment type="similarity">
    <text evidence="1 5">Belongs to the iron/ascorbate-dependent oxidoreductase family.</text>
</comment>
<dbReference type="InterPro" id="IPR026992">
    <property type="entry name" value="DIOX_N"/>
</dbReference>
<evidence type="ECO:0000256" key="4">
    <source>
        <dbReference type="ARBA" id="ARBA00023004"/>
    </source>
</evidence>
<dbReference type="InterPro" id="IPR005123">
    <property type="entry name" value="Oxoglu/Fe-dep_dioxygenase_dom"/>
</dbReference>
<reference evidence="7" key="1">
    <citation type="submission" date="2020-03" db="EMBL/GenBank/DDBJ databases">
        <title>A high-quality chromosome-level genome assembly of a woody plant with both climbing and erect habits, Rhamnella rubrinervis.</title>
        <authorList>
            <person name="Lu Z."/>
            <person name="Yang Y."/>
            <person name="Zhu X."/>
            <person name="Sun Y."/>
        </authorList>
    </citation>
    <scope>NUCLEOTIDE SEQUENCE</scope>
    <source>
        <strain evidence="7">BYM</strain>
        <tissue evidence="7">Leaf</tissue>
    </source>
</reference>
<keyword evidence="8" id="KW-1185">Reference proteome</keyword>
<dbReference type="InterPro" id="IPR050295">
    <property type="entry name" value="Plant_2OG-oxidoreductases"/>
</dbReference>
<dbReference type="GO" id="GO:0016491">
    <property type="term" value="F:oxidoreductase activity"/>
    <property type="evidence" value="ECO:0007669"/>
    <property type="project" value="UniProtKB-KW"/>
</dbReference>
<evidence type="ECO:0000313" key="7">
    <source>
        <dbReference type="EMBL" id="KAF3433672.1"/>
    </source>
</evidence>
<evidence type="ECO:0000256" key="2">
    <source>
        <dbReference type="ARBA" id="ARBA00022723"/>
    </source>
</evidence>
<dbReference type="EMBL" id="VOIH02000011">
    <property type="protein sequence ID" value="KAF3433672.1"/>
    <property type="molecule type" value="Genomic_DNA"/>
</dbReference>
<comment type="caution">
    <text evidence="7">The sequence shown here is derived from an EMBL/GenBank/DDBJ whole genome shotgun (WGS) entry which is preliminary data.</text>
</comment>
<dbReference type="PANTHER" id="PTHR47991">
    <property type="entry name" value="OXOGLUTARATE/IRON-DEPENDENT DIOXYGENASE"/>
    <property type="match status" value="1"/>
</dbReference>
<dbReference type="AlphaFoldDB" id="A0A8K0DYR5"/>
<protein>
    <recommendedName>
        <fullName evidence="6">Fe2OG dioxygenase domain-containing protein</fullName>
    </recommendedName>
</protein>
<dbReference type="InterPro" id="IPR044861">
    <property type="entry name" value="IPNS-like_FE2OG_OXY"/>
</dbReference>
<dbReference type="OrthoDB" id="288590at2759"/>
<dbReference type="Pfam" id="PF03171">
    <property type="entry name" value="2OG-FeII_Oxy"/>
    <property type="match status" value="1"/>
</dbReference>
<feature type="domain" description="Fe2OG dioxygenase" evidence="6">
    <location>
        <begin position="216"/>
        <end position="316"/>
    </location>
</feature>
<evidence type="ECO:0000256" key="3">
    <source>
        <dbReference type="ARBA" id="ARBA00022896"/>
    </source>
</evidence>